<organism evidence="2 3">
    <name type="scientific">Rhodocytophaga aerolata</name>
    <dbReference type="NCBI Taxonomy" id="455078"/>
    <lineage>
        <taxon>Bacteria</taxon>
        <taxon>Pseudomonadati</taxon>
        <taxon>Bacteroidota</taxon>
        <taxon>Cytophagia</taxon>
        <taxon>Cytophagales</taxon>
        <taxon>Rhodocytophagaceae</taxon>
        <taxon>Rhodocytophaga</taxon>
    </lineage>
</organism>
<evidence type="ECO:0000256" key="1">
    <source>
        <dbReference type="SAM" id="Phobius"/>
    </source>
</evidence>
<comment type="caution">
    <text evidence="2">The sequence shown here is derived from an EMBL/GenBank/DDBJ whole genome shotgun (WGS) entry which is preliminary data.</text>
</comment>
<protein>
    <submittedName>
        <fullName evidence="2">YeeE/YedE thiosulfate transporter family protein</fullName>
    </submittedName>
</protein>
<feature type="transmembrane region" description="Helical" evidence="1">
    <location>
        <begin position="71"/>
        <end position="91"/>
    </location>
</feature>
<gene>
    <name evidence="2" type="ORF">Q0590_19075</name>
</gene>
<accession>A0ABT8R8G8</accession>
<keyword evidence="1" id="KW-0812">Transmembrane</keyword>
<dbReference type="EMBL" id="JAUKPO010000011">
    <property type="protein sequence ID" value="MDO1448387.1"/>
    <property type="molecule type" value="Genomic_DNA"/>
</dbReference>
<dbReference type="Proteomes" id="UP001168528">
    <property type="component" value="Unassembled WGS sequence"/>
</dbReference>
<dbReference type="Pfam" id="PF04143">
    <property type="entry name" value="Sulf_transp"/>
    <property type="match status" value="1"/>
</dbReference>
<keyword evidence="3" id="KW-1185">Reference proteome</keyword>
<sequence length="170" mass="18786">MAINKEQLQIKEPVKTAQPFVCDAPNEQKYGDSPQGLLKYLIVGIVFGIVFTKAEIISWFRIQEMFRLQSFFMYGVIGSAILVGMLSVQLIKRFNIKTIQGEKVVLHNKEFKKGQIIGGFIFGLGWAITGACPGPIFAQIGSGFSVVIVTLLSAIAGTWLYGKFSHKLPN</sequence>
<dbReference type="InterPro" id="IPR007272">
    <property type="entry name" value="Sulf_transp_TsuA/YedE"/>
</dbReference>
<feature type="transmembrane region" description="Helical" evidence="1">
    <location>
        <begin position="144"/>
        <end position="162"/>
    </location>
</feature>
<feature type="transmembrane region" description="Helical" evidence="1">
    <location>
        <begin position="37"/>
        <end position="59"/>
    </location>
</feature>
<keyword evidence="1" id="KW-1133">Transmembrane helix</keyword>
<name>A0ABT8R8G8_9BACT</name>
<feature type="transmembrane region" description="Helical" evidence="1">
    <location>
        <begin position="116"/>
        <end position="138"/>
    </location>
</feature>
<evidence type="ECO:0000313" key="2">
    <source>
        <dbReference type="EMBL" id="MDO1448387.1"/>
    </source>
</evidence>
<reference evidence="2" key="1">
    <citation type="submission" date="2023-07" db="EMBL/GenBank/DDBJ databases">
        <title>The genome sequence of Rhodocytophaga aerolata KACC 12507.</title>
        <authorList>
            <person name="Zhang X."/>
        </authorList>
    </citation>
    <scope>NUCLEOTIDE SEQUENCE</scope>
    <source>
        <strain evidence="2">KACC 12507</strain>
    </source>
</reference>
<evidence type="ECO:0000313" key="3">
    <source>
        <dbReference type="Proteomes" id="UP001168528"/>
    </source>
</evidence>
<dbReference type="RefSeq" id="WP_302039188.1">
    <property type="nucleotide sequence ID" value="NZ_JAUKPO010000011.1"/>
</dbReference>
<keyword evidence="1" id="KW-0472">Membrane</keyword>
<proteinExistence type="predicted"/>